<evidence type="ECO:0000256" key="4">
    <source>
        <dbReference type="ARBA" id="ARBA00023163"/>
    </source>
</evidence>
<feature type="compositionally biased region" description="Low complexity" evidence="5">
    <location>
        <begin position="360"/>
        <end position="395"/>
    </location>
</feature>
<evidence type="ECO:0000256" key="6">
    <source>
        <dbReference type="SAM" id="Phobius"/>
    </source>
</evidence>
<dbReference type="KEGG" id="cai:Caci_8360"/>
<proteinExistence type="predicted"/>
<feature type="compositionally biased region" description="Low complexity" evidence="5">
    <location>
        <begin position="338"/>
        <end position="352"/>
    </location>
</feature>
<keyword evidence="8" id="KW-1185">Reference proteome</keyword>
<dbReference type="SUPFAM" id="SSF88946">
    <property type="entry name" value="Sigma2 domain of RNA polymerase sigma factors"/>
    <property type="match status" value="1"/>
</dbReference>
<dbReference type="InterPro" id="IPR039425">
    <property type="entry name" value="RNA_pol_sigma-70-like"/>
</dbReference>
<dbReference type="Gene3D" id="1.10.1740.10">
    <property type="match status" value="1"/>
</dbReference>
<evidence type="ECO:0000313" key="7">
    <source>
        <dbReference type="EMBL" id="ACU77183.1"/>
    </source>
</evidence>
<keyword evidence="6" id="KW-0812">Transmembrane</keyword>
<feature type="compositionally biased region" description="Low complexity" evidence="5">
    <location>
        <begin position="302"/>
        <end position="330"/>
    </location>
</feature>
<dbReference type="InterPro" id="IPR013325">
    <property type="entry name" value="RNA_pol_sigma_r2"/>
</dbReference>
<dbReference type="GO" id="GO:0006352">
    <property type="term" value="P:DNA-templated transcription initiation"/>
    <property type="evidence" value="ECO:0007669"/>
    <property type="project" value="InterPro"/>
</dbReference>
<evidence type="ECO:0000313" key="8">
    <source>
        <dbReference type="Proteomes" id="UP000000851"/>
    </source>
</evidence>
<evidence type="ECO:0000256" key="3">
    <source>
        <dbReference type="ARBA" id="ARBA00023125"/>
    </source>
</evidence>
<feature type="compositionally biased region" description="Low complexity" evidence="5">
    <location>
        <begin position="404"/>
        <end position="433"/>
    </location>
</feature>
<keyword evidence="2" id="KW-0731">Sigma factor</keyword>
<gene>
    <name evidence="7" type="ordered locus">Caci_8360</name>
</gene>
<dbReference type="HOGENOM" id="CLU_632652_0_0_11"/>
<dbReference type="EMBL" id="CP001700">
    <property type="protein sequence ID" value="ACU77183.1"/>
    <property type="molecule type" value="Genomic_DNA"/>
</dbReference>
<feature type="transmembrane region" description="Helical" evidence="6">
    <location>
        <begin position="274"/>
        <end position="295"/>
    </location>
</feature>
<keyword evidence="1" id="KW-0805">Transcription regulation</keyword>
<dbReference type="eggNOG" id="COG1595">
    <property type="taxonomic scope" value="Bacteria"/>
</dbReference>
<evidence type="ECO:0000256" key="2">
    <source>
        <dbReference type="ARBA" id="ARBA00023082"/>
    </source>
</evidence>
<protein>
    <submittedName>
        <fullName evidence="7">RNA polymerase, sigma-24 subunit, ECF subfamily</fullName>
    </submittedName>
</protein>
<sequence>MVTALRAGDQLAIGQIYDTYGARLYAYCYDLLADHELAADALRDAFIVANNRIRELANPDELGAWLYALSRNEALRLGVSDDIPADAAQGTRNDRFARAALDVYAMLPPETREILDLAFRHRMVDGDLALVMDMSEEQIGQVVQDAQEDLENGLTAVLANRVGDPRCAEIAELGKRFDRLDGKAVEPWLDSVSRHVKADQACADHIENRRPLRLFEELPTAFVPPGVRARVLDTLRDPAGEAFCQRIATRAGAFDESGFPHAGGKSGVGGARKLLPIAGIVLGVLAVGGVAVAMVGGGGSKPSGPAGTGATTSTSSSASGADSSTATDGAPSTPTQQATDSATGTPTDTAGATTGGQDTGGATHHTTATTRRTTSASHTTSTPSRKPTTSATTPSSVPPPPSTTPSLPTGPGLPSNTTSSVTPPTTTTSTGTG</sequence>
<dbReference type="Proteomes" id="UP000000851">
    <property type="component" value="Chromosome"/>
</dbReference>
<dbReference type="InParanoid" id="C7PWS6"/>
<keyword evidence="6" id="KW-1133">Transmembrane helix</keyword>
<dbReference type="GO" id="GO:0016987">
    <property type="term" value="F:sigma factor activity"/>
    <property type="evidence" value="ECO:0007669"/>
    <property type="project" value="UniProtKB-KW"/>
</dbReference>
<evidence type="ECO:0000256" key="5">
    <source>
        <dbReference type="SAM" id="MobiDB-lite"/>
    </source>
</evidence>
<keyword evidence="3" id="KW-0238">DNA-binding</keyword>
<organism evidence="7 8">
    <name type="scientific">Catenulispora acidiphila (strain DSM 44928 / JCM 14897 / NBRC 102108 / NRRL B-24433 / ID139908)</name>
    <dbReference type="NCBI Taxonomy" id="479433"/>
    <lineage>
        <taxon>Bacteria</taxon>
        <taxon>Bacillati</taxon>
        <taxon>Actinomycetota</taxon>
        <taxon>Actinomycetes</taxon>
        <taxon>Catenulisporales</taxon>
        <taxon>Catenulisporaceae</taxon>
        <taxon>Catenulispora</taxon>
    </lineage>
</organism>
<dbReference type="GO" id="GO:0003677">
    <property type="term" value="F:DNA binding"/>
    <property type="evidence" value="ECO:0007669"/>
    <property type="project" value="UniProtKB-KW"/>
</dbReference>
<reference evidence="7 8" key="1">
    <citation type="journal article" date="2009" name="Stand. Genomic Sci.">
        <title>Complete genome sequence of Catenulispora acidiphila type strain (ID 139908).</title>
        <authorList>
            <person name="Copeland A."/>
            <person name="Lapidus A."/>
            <person name="Glavina Del Rio T."/>
            <person name="Nolan M."/>
            <person name="Lucas S."/>
            <person name="Chen F."/>
            <person name="Tice H."/>
            <person name="Cheng J.F."/>
            <person name="Bruce D."/>
            <person name="Goodwin L."/>
            <person name="Pitluck S."/>
            <person name="Mikhailova N."/>
            <person name="Pati A."/>
            <person name="Ivanova N."/>
            <person name="Mavromatis K."/>
            <person name="Chen A."/>
            <person name="Palaniappan K."/>
            <person name="Chain P."/>
            <person name="Land M."/>
            <person name="Hauser L."/>
            <person name="Chang Y.J."/>
            <person name="Jeffries C.D."/>
            <person name="Chertkov O."/>
            <person name="Brettin T."/>
            <person name="Detter J.C."/>
            <person name="Han C."/>
            <person name="Ali Z."/>
            <person name="Tindall B.J."/>
            <person name="Goker M."/>
            <person name="Bristow J."/>
            <person name="Eisen J.A."/>
            <person name="Markowitz V."/>
            <person name="Hugenholtz P."/>
            <person name="Kyrpides N.C."/>
            <person name="Klenk H.P."/>
        </authorList>
    </citation>
    <scope>NUCLEOTIDE SEQUENCE [LARGE SCALE GENOMIC DNA]</scope>
    <source>
        <strain evidence="8">DSM 44928 / JCM 14897 / NBRC 102108 / NRRL B-24433 / ID139908</strain>
    </source>
</reference>
<dbReference type="STRING" id="479433.Caci_8360"/>
<dbReference type="PANTHER" id="PTHR43133:SF8">
    <property type="entry name" value="RNA POLYMERASE SIGMA FACTOR HI_1459-RELATED"/>
    <property type="match status" value="1"/>
</dbReference>
<keyword evidence="6" id="KW-0472">Membrane</keyword>
<evidence type="ECO:0000256" key="1">
    <source>
        <dbReference type="ARBA" id="ARBA00023015"/>
    </source>
</evidence>
<keyword evidence="4" id="KW-0804">Transcription</keyword>
<dbReference type="PANTHER" id="PTHR43133">
    <property type="entry name" value="RNA POLYMERASE ECF-TYPE SIGMA FACTO"/>
    <property type="match status" value="1"/>
</dbReference>
<accession>C7PWS6</accession>
<dbReference type="AlphaFoldDB" id="C7PWS6"/>
<feature type="region of interest" description="Disordered" evidence="5">
    <location>
        <begin position="300"/>
        <end position="433"/>
    </location>
</feature>
<name>C7PWS6_CATAD</name>